<feature type="region of interest" description="Disordered" evidence="8">
    <location>
        <begin position="246"/>
        <end position="266"/>
    </location>
</feature>
<dbReference type="SMART" id="SM00862">
    <property type="entry name" value="Trans_reg_C"/>
    <property type="match status" value="1"/>
</dbReference>
<dbReference type="STRING" id="530564.Psta_0181"/>
<keyword evidence="5" id="KW-0804">Transcription</keyword>
<dbReference type="PANTHER" id="PTHR48111:SF21">
    <property type="entry name" value="DNA-BINDING DUAL MASTER TRANSCRIPTIONAL REGULATOR RPAA"/>
    <property type="match status" value="1"/>
</dbReference>
<dbReference type="eggNOG" id="COG0745">
    <property type="taxonomic scope" value="Bacteria"/>
</dbReference>
<dbReference type="Pfam" id="PF00072">
    <property type="entry name" value="Response_reg"/>
    <property type="match status" value="1"/>
</dbReference>
<gene>
    <name evidence="11" type="ordered locus">Psta_0181</name>
</gene>
<dbReference type="AlphaFoldDB" id="D2R192"/>
<dbReference type="PROSITE" id="PS51755">
    <property type="entry name" value="OMPR_PHOB"/>
    <property type="match status" value="1"/>
</dbReference>
<dbReference type="Gene3D" id="3.40.50.2300">
    <property type="match status" value="1"/>
</dbReference>
<evidence type="ECO:0000256" key="4">
    <source>
        <dbReference type="ARBA" id="ARBA00023125"/>
    </source>
</evidence>
<dbReference type="PROSITE" id="PS50110">
    <property type="entry name" value="RESPONSE_REGULATORY"/>
    <property type="match status" value="1"/>
</dbReference>
<protein>
    <submittedName>
        <fullName evidence="11">Two component transcriptional regulator, winged helix family</fullName>
    </submittedName>
</protein>
<evidence type="ECO:0000313" key="11">
    <source>
        <dbReference type="EMBL" id="ADB14877.1"/>
    </source>
</evidence>
<feature type="domain" description="OmpR/PhoB-type" evidence="10">
    <location>
        <begin position="142"/>
        <end position="241"/>
    </location>
</feature>
<proteinExistence type="predicted"/>
<evidence type="ECO:0000256" key="6">
    <source>
        <dbReference type="PROSITE-ProRule" id="PRU00169"/>
    </source>
</evidence>
<evidence type="ECO:0000256" key="2">
    <source>
        <dbReference type="ARBA" id="ARBA00023012"/>
    </source>
</evidence>
<keyword evidence="4 7" id="KW-0238">DNA-binding</keyword>
<dbReference type="InterPro" id="IPR039420">
    <property type="entry name" value="WalR-like"/>
</dbReference>
<dbReference type="EMBL" id="CP001848">
    <property type="protein sequence ID" value="ADB14877.1"/>
    <property type="molecule type" value="Genomic_DNA"/>
</dbReference>
<dbReference type="KEGG" id="psl:Psta_0181"/>
<dbReference type="CDD" id="cd17574">
    <property type="entry name" value="REC_OmpR"/>
    <property type="match status" value="1"/>
</dbReference>
<dbReference type="GO" id="GO:0032993">
    <property type="term" value="C:protein-DNA complex"/>
    <property type="evidence" value="ECO:0007669"/>
    <property type="project" value="TreeGrafter"/>
</dbReference>
<keyword evidence="3" id="KW-0805">Transcription regulation</keyword>
<dbReference type="InterPro" id="IPR011006">
    <property type="entry name" value="CheY-like_superfamily"/>
</dbReference>
<dbReference type="FunFam" id="3.40.50.2300:FF:000001">
    <property type="entry name" value="DNA-binding response regulator PhoB"/>
    <property type="match status" value="1"/>
</dbReference>
<dbReference type="GO" id="GO:0000976">
    <property type="term" value="F:transcription cis-regulatory region binding"/>
    <property type="evidence" value="ECO:0007669"/>
    <property type="project" value="TreeGrafter"/>
</dbReference>
<dbReference type="InterPro" id="IPR016032">
    <property type="entry name" value="Sig_transdc_resp-reg_C-effctor"/>
</dbReference>
<feature type="domain" description="Response regulatory" evidence="9">
    <location>
        <begin position="9"/>
        <end position="125"/>
    </location>
</feature>
<evidence type="ECO:0000256" key="1">
    <source>
        <dbReference type="ARBA" id="ARBA00022553"/>
    </source>
</evidence>
<dbReference type="Pfam" id="PF00486">
    <property type="entry name" value="Trans_reg_C"/>
    <property type="match status" value="1"/>
</dbReference>
<organism evidence="11 12">
    <name type="scientific">Pirellula staleyi (strain ATCC 27377 / DSM 6068 / ICPB 4128)</name>
    <name type="common">Pirella staleyi</name>
    <dbReference type="NCBI Taxonomy" id="530564"/>
    <lineage>
        <taxon>Bacteria</taxon>
        <taxon>Pseudomonadati</taxon>
        <taxon>Planctomycetota</taxon>
        <taxon>Planctomycetia</taxon>
        <taxon>Pirellulales</taxon>
        <taxon>Pirellulaceae</taxon>
        <taxon>Pirellula</taxon>
    </lineage>
</organism>
<dbReference type="HOGENOM" id="CLU_000445_30_1_0"/>
<dbReference type="GO" id="GO:0000156">
    <property type="term" value="F:phosphorelay response regulator activity"/>
    <property type="evidence" value="ECO:0007669"/>
    <property type="project" value="TreeGrafter"/>
</dbReference>
<keyword evidence="12" id="KW-1185">Reference proteome</keyword>
<accession>D2R192</accession>
<evidence type="ECO:0000313" key="12">
    <source>
        <dbReference type="Proteomes" id="UP000001887"/>
    </source>
</evidence>
<evidence type="ECO:0000256" key="3">
    <source>
        <dbReference type="ARBA" id="ARBA00023015"/>
    </source>
</evidence>
<dbReference type="SMART" id="SM00448">
    <property type="entry name" value="REC"/>
    <property type="match status" value="1"/>
</dbReference>
<evidence type="ECO:0000256" key="8">
    <source>
        <dbReference type="SAM" id="MobiDB-lite"/>
    </source>
</evidence>
<dbReference type="SUPFAM" id="SSF46894">
    <property type="entry name" value="C-terminal effector domain of the bipartite response regulators"/>
    <property type="match status" value="1"/>
</dbReference>
<evidence type="ECO:0000259" key="10">
    <source>
        <dbReference type="PROSITE" id="PS51755"/>
    </source>
</evidence>
<dbReference type="InterPro" id="IPR001789">
    <property type="entry name" value="Sig_transdc_resp-reg_receiver"/>
</dbReference>
<keyword evidence="2" id="KW-0902">Two-component regulatory system</keyword>
<dbReference type="Proteomes" id="UP000001887">
    <property type="component" value="Chromosome"/>
</dbReference>
<dbReference type="OrthoDB" id="272875at2"/>
<dbReference type="GO" id="GO:0006355">
    <property type="term" value="P:regulation of DNA-templated transcription"/>
    <property type="evidence" value="ECO:0007669"/>
    <property type="project" value="InterPro"/>
</dbReference>
<dbReference type="InterPro" id="IPR036388">
    <property type="entry name" value="WH-like_DNA-bd_sf"/>
</dbReference>
<reference evidence="11 12" key="1">
    <citation type="journal article" date="2009" name="Stand. Genomic Sci.">
        <title>Complete genome sequence of Pirellula staleyi type strain (ATCC 27377).</title>
        <authorList>
            <person name="Clum A."/>
            <person name="Tindall B.J."/>
            <person name="Sikorski J."/>
            <person name="Ivanova N."/>
            <person name="Mavrommatis K."/>
            <person name="Lucas S."/>
            <person name="Glavina del Rio T."/>
            <person name="Nolan M."/>
            <person name="Chen F."/>
            <person name="Tice H."/>
            <person name="Pitluck S."/>
            <person name="Cheng J.F."/>
            <person name="Chertkov O."/>
            <person name="Brettin T."/>
            <person name="Han C."/>
            <person name="Detter J.C."/>
            <person name="Kuske C."/>
            <person name="Bruce D."/>
            <person name="Goodwin L."/>
            <person name="Ovchinikova G."/>
            <person name="Pati A."/>
            <person name="Mikhailova N."/>
            <person name="Chen A."/>
            <person name="Palaniappan K."/>
            <person name="Land M."/>
            <person name="Hauser L."/>
            <person name="Chang Y.J."/>
            <person name="Jeffries C.D."/>
            <person name="Chain P."/>
            <person name="Rohde M."/>
            <person name="Goker M."/>
            <person name="Bristow J."/>
            <person name="Eisen J.A."/>
            <person name="Markowitz V."/>
            <person name="Hugenholtz P."/>
            <person name="Kyrpides N.C."/>
            <person name="Klenk H.P."/>
            <person name="Lapidus A."/>
        </authorList>
    </citation>
    <scope>NUCLEOTIDE SEQUENCE [LARGE SCALE GENOMIC DNA]</scope>
    <source>
        <strain evidence="12">ATCC 27377 / DSM 6068 / ICPB 4128</strain>
    </source>
</reference>
<dbReference type="PANTHER" id="PTHR48111">
    <property type="entry name" value="REGULATOR OF RPOS"/>
    <property type="match status" value="1"/>
</dbReference>
<name>D2R192_PIRSD</name>
<dbReference type="GO" id="GO:0005829">
    <property type="term" value="C:cytosol"/>
    <property type="evidence" value="ECO:0007669"/>
    <property type="project" value="TreeGrafter"/>
</dbReference>
<sequence>MSSHSGAKHILVVEDERHLSVGIKFNLEAEGYRVSVVEDGKAALNLLEDPEQEIDLMILDLMLPGMSGYAVCEAVRNAGNDIPILMLSARTLPEDRTRGFDVGTSQYLSKPFDLDELLSRVKNLLKHFTRRPQKPTAIPIKFSTYEFGQAKIKFDEYELTVAGKPVSLTKREWELLSYFVENEGRLIPRTELLENVWQMRGYLQTRAPDQFMLRLRRIFEADHANPKHFLTIRDLGYRFVANPEEAADLTSQGSEDHPASEDPAQD</sequence>
<feature type="DNA-binding region" description="OmpR/PhoB-type" evidence="7">
    <location>
        <begin position="142"/>
        <end position="241"/>
    </location>
</feature>
<evidence type="ECO:0000256" key="7">
    <source>
        <dbReference type="PROSITE-ProRule" id="PRU01091"/>
    </source>
</evidence>
<dbReference type="SUPFAM" id="SSF52172">
    <property type="entry name" value="CheY-like"/>
    <property type="match status" value="1"/>
</dbReference>
<dbReference type="CDD" id="cd00383">
    <property type="entry name" value="trans_reg_C"/>
    <property type="match status" value="1"/>
</dbReference>
<keyword evidence="1 6" id="KW-0597">Phosphoprotein</keyword>
<evidence type="ECO:0000259" key="9">
    <source>
        <dbReference type="PROSITE" id="PS50110"/>
    </source>
</evidence>
<evidence type="ECO:0000256" key="5">
    <source>
        <dbReference type="ARBA" id="ARBA00023163"/>
    </source>
</evidence>
<dbReference type="Gene3D" id="1.10.10.10">
    <property type="entry name" value="Winged helix-like DNA-binding domain superfamily/Winged helix DNA-binding domain"/>
    <property type="match status" value="1"/>
</dbReference>
<feature type="modified residue" description="4-aspartylphosphate" evidence="6">
    <location>
        <position position="60"/>
    </location>
</feature>
<dbReference type="InterPro" id="IPR001867">
    <property type="entry name" value="OmpR/PhoB-type_DNA-bd"/>
</dbReference>